<reference evidence="1 2" key="1">
    <citation type="submission" date="2023-06" db="EMBL/GenBank/DDBJ databases">
        <authorList>
            <person name="Ham H."/>
            <person name="Park D.S."/>
        </authorList>
    </citation>
    <scope>NUCLEOTIDE SEQUENCE [LARGE SCALE GENOMIC DNA]</scope>
    <source>
        <strain evidence="1 2">KACC 17005</strain>
    </source>
</reference>
<dbReference type="EMBL" id="CP127363">
    <property type="protein sequence ID" value="WIY48646.1"/>
    <property type="molecule type" value="Genomic_DNA"/>
</dbReference>
<sequence>MAKTNAPLNGVFQPSTMELLRAYALFTEEVDDLHTTLDYLAESLVLAHLEEHERFQDWIASRQKIAVVDRWLKRMGEGFI</sequence>
<protein>
    <submittedName>
        <fullName evidence="1">Uncharacterized protein</fullName>
    </submittedName>
</protein>
<evidence type="ECO:0000313" key="2">
    <source>
        <dbReference type="Proteomes" id="UP001242732"/>
    </source>
</evidence>
<dbReference type="GeneID" id="79790204"/>
<name>A0ABY9ANY5_PARCI</name>
<keyword evidence="2" id="KW-1185">Reference proteome</keyword>
<evidence type="ECO:0000313" key="1">
    <source>
        <dbReference type="EMBL" id="WIY48646.1"/>
    </source>
</evidence>
<dbReference type="RefSeq" id="WP_011793578.1">
    <property type="nucleotide sequence ID" value="NZ_CP023687.1"/>
</dbReference>
<organism evidence="1 2">
    <name type="scientific">Paracidovorax citrulli</name>
    <name type="common">Acidovorax citrulli</name>
    <dbReference type="NCBI Taxonomy" id="80869"/>
    <lineage>
        <taxon>Bacteria</taxon>
        <taxon>Pseudomonadati</taxon>
        <taxon>Pseudomonadota</taxon>
        <taxon>Betaproteobacteria</taxon>
        <taxon>Burkholderiales</taxon>
        <taxon>Comamonadaceae</taxon>
        <taxon>Paracidovorax</taxon>
    </lineage>
</organism>
<gene>
    <name evidence="1" type="ORF">QRO08_22980</name>
</gene>
<dbReference type="Proteomes" id="UP001242732">
    <property type="component" value="Chromosome"/>
</dbReference>
<proteinExistence type="predicted"/>
<accession>A0ABY9ANY5</accession>